<sequence length="42" mass="4668">MFILERSRPMADKVKGKAREAAGKSEEQARGVKDSLRGPRNP</sequence>
<dbReference type="EMBL" id="BNDW01000117">
    <property type="protein sequence ID" value="GHI27274.1"/>
    <property type="molecule type" value="Genomic_DNA"/>
</dbReference>
<accession>A0ABQ3PQK4</accession>
<proteinExistence type="predicted"/>
<evidence type="ECO:0008006" key="4">
    <source>
        <dbReference type="Google" id="ProtNLM"/>
    </source>
</evidence>
<keyword evidence="3" id="KW-1185">Reference proteome</keyword>
<dbReference type="Proteomes" id="UP001052739">
    <property type="component" value="Unassembled WGS sequence"/>
</dbReference>
<feature type="region of interest" description="Disordered" evidence="1">
    <location>
        <begin position="1"/>
        <end position="42"/>
    </location>
</feature>
<evidence type="ECO:0000313" key="2">
    <source>
        <dbReference type="EMBL" id="GHI27274.1"/>
    </source>
</evidence>
<reference evidence="2" key="1">
    <citation type="submission" date="2024-05" db="EMBL/GenBank/DDBJ databases">
        <title>Whole genome shotgun sequence of Streptomyces hydrogenans NBRC 13475.</title>
        <authorList>
            <person name="Komaki H."/>
            <person name="Tamura T."/>
        </authorList>
    </citation>
    <scope>NUCLEOTIDE SEQUENCE</scope>
    <source>
        <strain evidence="2">NBRC 13475</strain>
    </source>
</reference>
<protein>
    <recommendedName>
        <fullName evidence="4">CsbD family protein</fullName>
    </recommendedName>
</protein>
<gene>
    <name evidence="2" type="ORF">Shyd_86450</name>
</gene>
<organism evidence="2 3">
    <name type="scientific">Streptomyces hydrogenans</name>
    <dbReference type="NCBI Taxonomy" id="1873719"/>
    <lineage>
        <taxon>Bacteria</taxon>
        <taxon>Bacillati</taxon>
        <taxon>Actinomycetota</taxon>
        <taxon>Actinomycetes</taxon>
        <taxon>Kitasatosporales</taxon>
        <taxon>Streptomycetaceae</taxon>
        <taxon>Streptomyces</taxon>
    </lineage>
</organism>
<evidence type="ECO:0000313" key="3">
    <source>
        <dbReference type="Proteomes" id="UP001052739"/>
    </source>
</evidence>
<comment type="caution">
    <text evidence="2">The sequence shown here is derived from an EMBL/GenBank/DDBJ whole genome shotgun (WGS) entry which is preliminary data.</text>
</comment>
<name>A0ABQ3PQK4_9ACTN</name>
<evidence type="ECO:0000256" key="1">
    <source>
        <dbReference type="SAM" id="MobiDB-lite"/>
    </source>
</evidence>